<reference evidence="1" key="1">
    <citation type="journal article" date="2023" name="Mol. Phylogenet. Evol.">
        <title>Genome-scale phylogeny and comparative genomics of the fungal order Sordariales.</title>
        <authorList>
            <person name="Hensen N."/>
            <person name="Bonometti L."/>
            <person name="Westerberg I."/>
            <person name="Brannstrom I.O."/>
            <person name="Guillou S."/>
            <person name="Cros-Aarteil S."/>
            <person name="Calhoun S."/>
            <person name="Haridas S."/>
            <person name="Kuo A."/>
            <person name="Mondo S."/>
            <person name="Pangilinan J."/>
            <person name="Riley R."/>
            <person name="LaButti K."/>
            <person name="Andreopoulos B."/>
            <person name="Lipzen A."/>
            <person name="Chen C."/>
            <person name="Yan M."/>
            <person name="Daum C."/>
            <person name="Ng V."/>
            <person name="Clum A."/>
            <person name="Steindorff A."/>
            <person name="Ohm R.A."/>
            <person name="Martin F."/>
            <person name="Silar P."/>
            <person name="Natvig D.O."/>
            <person name="Lalanne C."/>
            <person name="Gautier V."/>
            <person name="Ament-Velasquez S.L."/>
            <person name="Kruys A."/>
            <person name="Hutchinson M.I."/>
            <person name="Powell A.J."/>
            <person name="Barry K."/>
            <person name="Miller A.N."/>
            <person name="Grigoriev I.V."/>
            <person name="Debuchy R."/>
            <person name="Gladieux P."/>
            <person name="Hiltunen Thoren M."/>
            <person name="Johannesson H."/>
        </authorList>
    </citation>
    <scope>NUCLEOTIDE SEQUENCE</scope>
    <source>
        <strain evidence="1">CBS 560.94</strain>
    </source>
</reference>
<accession>A0AAE0JRC0</accession>
<sequence length="74" mass="8908">MHMAFFTYTTLAQLAQLVVTGLQLMEEGHERQHLASFSHSYTHWRFCIQSHFTYLFLVMETVYGTWFEWKKEEG</sequence>
<evidence type="ECO:0000313" key="1">
    <source>
        <dbReference type="EMBL" id="KAK3356236.1"/>
    </source>
</evidence>
<reference evidence="1" key="2">
    <citation type="submission" date="2023-06" db="EMBL/GenBank/DDBJ databases">
        <authorList>
            <consortium name="Lawrence Berkeley National Laboratory"/>
            <person name="Haridas S."/>
            <person name="Hensen N."/>
            <person name="Bonometti L."/>
            <person name="Westerberg I."/>
            <person name="Brannstrom I.O."/>
            <person name="Guillou S."/>
            <person name="Cros-Aarteil S."/>
            <person name="Calhoun S."/>
            <person name="Kuo A."/>
            <person name="Mondo S."/>
            <person name="Pangilinan J."/>
            <person name="Riley R."/>
            <person name="Labutti K."/>
            <person name="Andreopoulos B."/>
            <person name="Lipzen A."/>
            <person name="Chen C."/>
            <person name="Yanf M."/>
            <person name="Daum C."/>
            <person name="Ng V."/>
            <person name="Clum A."/>
            <person name="Steindorff A."/>
            <person name="Ohm R."/>
            <person name="Martin F."/>
            <person name="Silar P."/>
            <person name="Natvig D."/>
            <person name="Lalanne C."/>
            <person name="Gautier V."/>
            <person name="Ament-Velasquez S.L."/>
            <person name="Kruys A."/>
            <person name="Hutchinson M.I."/>
            <person name="Powell A.J."/>
            <person name="Barry K."/>
            <person name="Miller A.N."/>
            <person name="Grigoriev I.V."/>
            <person name="Debuchy R."/>
            <person name="Gladieux P."/>
            <person name="Thoren M.H."/>
            <person name="Johannesson H."/>
        </authorList>
    </citation>
    <scope>NUCLEOTIDE SEQUENCE</scope>
    <source>
        <strain evidence="1">CBS 560.94</strain>
    </source>
</reference>
<protein>
    <submittedName>
        <fullName evidence="1">Uncharacterized protein</fullName>
    </submittedName>
</protein>
<dbReference type="RefSeq" id="XP_062687613.1">
    <property type="nucleotide sequence ID" value="XM_062826193.1"/>
</dbReference>
<name>A0AAE0JRC0_9PEZI</name>
<proteinExistence type="predicted"/>
<comment type="caution">
    <text evidence="1">The sequence shown here is derived from an EMBL/GenBank/DDBJ whole genome shotgun (WGS) entry which is preliminary data.</text>
</comment>
<organism evidence="1 2">
    <name type="scientific">Neurospora tetraspora</name>
    <dbReference type="NCBI Taxonomy" id="94610"/>
    <lineage>
        <taxon>Eukaryota</taxon>
        <taxon>Fungi</taxon>
        <taxon>Dikarya</taxon>
        <taxon>Ascomycota</taxon>
        <taxon>Pezizomycotina</taxon>
        <taxon>Sordariomycetes</taxon>
        <taxon>Sordariomycetidae</taxon>
        <taxon>Sordariales</taxon>
        <taxon>Sordariaceae</taxon>
        <taxon>Neurospora</taxon>
    </lineage>
</organism>
<keyword evidence="2" id="KW-1185">Reference proteome</keyword>
<evidence type="ECO:0000313" key="2">
    <source>
        <dbReference type="Proteomes" id="UP001278500"/>
    </source>
</evidence>
<dbReference type="EMBL" id="JAUEPP010000001">
    <property type="protein sequence ID" value="KAK3356236.1"/>
    <property type="molecule type" value="Genomic_DNA"/>
</dbReference>
<dbReference type="GeneID" id="87863347"/>
<dbReference type="AlphaFoldDB" id="A0AAE0JRC0"/>
<dbReference type="Proteomes" id="UP001278500">
    <property type="component" value="Unassembled WGS sequence"/>
</dbReference>
<gene>
    <name evidence="1" type="ORF">B0H65DRAFT_454414</name>
</gene>